<evidence type="ECO:0000313" key="3">
    <source>
        <dbReference type="JaponicusDB" id="SJAG_02354"/>
    </source>
</evidence>
<reference evidence="2 4" key="1">
    <citation type="journal article" date="2011" name="Science">
        <title>Comparative functional genomics of the fission yeasts.</title>
        <authorList>
            <person name="Rhind N."/>
            <person name="Chen Z."/>
            <person name="Yassour M."/>
            <person name="Thompson D.A."/>
            <person name="Haas B.J."/>
            <person name="Habib N."/>
            <person name="Wapinski I."/>
            <person name="Roy S."/>
            <person name="Lin M.F."/>
            <person name="Heiman D.I."/>
            <person name="Young S.K."/>
            <person name="Furuya K."/>
            <person name="Guo Y."/>
            <person name="Pidoux A."/>
            <person name="Chen H.M."/>
            <person name="Robbertse B."/>
            <person name="Goldberg J.M."/>
            <person name="Aoki K."/>
            <person name="Bayne E.H."/>
            <person name="Berlin A.M."/>
            <person name="Desjardins C.A."/>
            <person name="Dobbs E."/>
            <person name="Dukaj L."/>
            <person name="Fan L."/>
            <person name="FitzGerald M.G."/>
            <person name="French C."/>
            <person name="Gujja S."/>
            <person name="Hansen K."/>
            <person name="Keifenheim D."/>
            <person name="Levin J.Z."/>
            <person name="Mosher R.A."/>
            <person name="Mueller C.A."/>
            <person name="Pfiffner J."/>
            <person name="Priest M."/>
            <person name="Russ C."/>
            <person name="Smialowska A."/>
            <person name="Swoboda P."/>
            <person name="Sykes S.M."/>
            <person name="Vaughn M."/>
            <person name="Vengrova S."/>
            <person name="Yoder R."/>
            <person name="Zeng Q."/>
            <person name="Allshire R."/>
            <person name="Baulcombe D."/>
            <person name="Birren B.W."/>
            <person name="Brown W."/>
            <person name="Ekwall K."/>
            <person name="Kellis M."/>
            <person name="Leatherwood J."/>
            <person name="Levin H."/>
            <person name="Margalit H."/>
            <person name="Martienssen R."/>
            <person name="Nieduszynski C.A."/>
            <person name="Spatafora J.W."/>
            <person name="Friedman N."/>
            <person name="Dalgaard J.Z."/>
            <person name="Baumann P."/>
            <person name="Niki H."/>
            <person name="Regev A."/>
            <person name="Nusbaum C."/>
        </authorList>
    </citation>
    <scope>NUCLEOTIDE SEQUENCE [LARGE SCALE GENOMIC DNA]</scope>
    <source>
        <strain evidence="4">yFS275 / FY16936</strain>
    </source>
</reference>
<gene>
    <name evidence="3" type="primary">sec66</name>
    <name evidence="2" type="ORF">SJAG_02354</name>
</gene>
<organism evidence="2 4">
    <name type="scientific">Schizosaccharomyces japonicus (strain yFS275 / FY16936)</name>
    <name type="common">Fission yeast</name>
    <dbReference type="NCBI Taxonomy" id="402676"/>
    <lineage>
        <taxon>Eukaryota</taxon>
        <taxon>Fungi</taxon>
        <taxon>Dikarya</taxon>
        <taxon>Ascomycota</taxon>
        <taxon>Taphrinomycotina</taxon>
        <taxon>Schizosaccharomycetes</taxon>
        <taxon>Schizosaccharomycetales</taxon>
        <taxon>Schizosaccharomycetaceae</taxon>
        <taxon>Schizosaccharomyces</taxon>
    </lineage>
</organism>
<dbReference type="PANTHER" id="PTHR28229">
    <property type="entry name" value="TRANSLOCATION PROTEIN SEC66"/>
    <property type="match status" value="1"/>
</dbReference>
<feature type="transmembrane region" description="Helical" evidence="1">
    <location>
        <begin position="6"/>
        <end position="25"/>
    </location>
</feature>
<accession>B6K287</accession>
<dbReference type="GeneID" id="7049999"/>
<protein>
    <submittedName>
        <fullName evidence="2">ER protein translocation subcomplex subunit Sec66</fullName>
    </submittedName>
</protein>
<dbReference type="EMBL" id="KE651166">
    <property type="protein sequence ID" value="EEB07268.1"/>
    <property type="molecule type" value="Genomic_DNA"/>
</dbReference>
<dbReference type="Proteomes" id="UP000001744">
    <property type="component" value="Unassembled WGS sequence"/>
</dbReference>
<keyword evidence="4" id="KW-1185">Reference proteome</keyword>
<evidence type="ECO:0000313" key="2">
    <source>
        <dbReference type="EMBL" id="EEB07268.1"/>
    </source>
</evidence>
<dbReference type="VEuPathDB" id="FungiDB:SJAG_02354"/>
<name>B6K287_SCHJY</name>
<dbReference type="OMA" id="DYWQRYQ"/>
<keyword evidence="1" id="KW-1133">Transmembrane helix</keyword>
<dbReference type="GO" id="GO:0031204">
    <property type="term" value="P:post-translational protein targeting to membrane, translocation"/>
    <property type="evidence" value="ECO:0000318"/>
    <property type="project" value="GO_Central"/>
</dbReference>
<sequence>MLSIYVPIVYVAVLIGFLYGISVFVRKRKPKGPENLLEDWFGPCHARNVFFSVLKQKPPAPDVILKSSLVIRGTEDLKRLLKMKNSRNALNVLINRGAVGDELIQEFTRLEKEMELELMDVARTANTLQEGWNQFFFQSCNEIINNERIHNKLDEIPKNIEQASKRWQQEKAEFEQVEEQKRIQAQKELGVL</sequence>
<dbReference type="Pfam" id="PF09802">
    <property type="entry name" value="Sec66"/>
    <property type="match status" value="1"/>
</dbReference>
<dbReference type="GO" id="GO:0031207">
    <property type="term" value="C:Sec62/Sec63 complex"/>
    <property type="evidence" value="ECO:0000318"/>
    <property type="project" value="GO_Central"/>
</dbReference>
<dbReference type="OrthoDB" id="73168at2759"/>
<keyword evidence="1" id="KW-0812">Transmembrane</keyword>
<dbReference type="PANTHER" id="PTHR28229:SF1">
    <property type="entry name" value="TRANSLOCATION PROTEIN SEC66"/>
    <property type="match status" value="1"/>
</dbReference>
<dbReference type="eggNOG" id="KOG4699">
    <property type="taxonomic scope" value="Eukaryota"/>
</dbReference>
<dbReference type="RefSeq" id="XP_002173561.1">
    <property type="nucleotide sequence ID" value="XM_002173525.2"/>
</dbReference>
<evidence type="ECO:0000313" key="4">
    <source>
        <dbReference type="Proteomes" id="UP000001744"/>
    </source>
</evidence>
<proteinExistence type="predicted"/>
<dbReference type="STRING" id="402676.B6K287"/>
<keyword evidence="1" id="KW-0472">Membrane</keyword>
<dbReference type="InterPro" id="IPR018624">
    <property type="entry name" value="Sec66"/>
</dbReference>
<evidence type="ECO:0000256" key="1">
    <source>
        <dbReference type="SAM" id="Phobius"/>
    </source>
</evidence>
<dbReference type="AlphaFoldDB" id="B6K287"/>
<dbReference type="JaponicusDB" id="SJAG_02354">
    <property type="gene designation" value="sec66"/>
</dbReference>
<dbReference type="HOGENOM" id="CLU_066294_0_1_1"/>